<dbReference type="PROSITE" id="PS50196">
    <property type="entry name" value="RANBD1"/>
    <property type="match status" value="1"/>
</dbReference>
<protein>
    <recommendedName>
        <fullName evidence="7">Ran-specific GTPase-activating protein</fullName>
    </recommendedName>
    <alternativeName>
        <fullName evidence="8">Ran-binding protein 1</fullName>
    </alternativeName>
</protein>
<dbReference type="RefSeq" id="XP_022831930.1">
    <property type="nucleotide sequence ID" value="XM_022976162.1"/>
</dbReference>
<keyword evidence="1" id="KW-0343">GTPase activation</keyword>
<dbReference type="Gene3D" id="2.30.29.30">
    <property type="entry name" value="Pleckstrin-homology domain (PH domain)/Phosphotyrosine-binding domain (PTB)"/>
    <property type="match status" value="1"/>
</dbReference>
<keyword evidence="3" id="KW-0007">Acetylation</keyword>
<dbReference type="GO" id="GO:0005737">
    <property type="term" value="C:cytoplasm"/>
    <property type="evidence" value="ECO:0007669"/>
    <property type="project" value="TreeGrafter"/>
</dbReference>
<dbReference type="SUPFAM" id="SSF50729">
    <property type="entry name" value="PH domain-like"/>
    <property type="match status" value="1"/>
</dbReference>
<evidence type="ECO:0000256" key="6">
    <source>
        <dbReference type="ARBA" id="ARBA00066150"/>
    </source>
</evidence>
<evidence type="ECO:0000259" key="10">
    <source>
        <dbReference type="PROSITE" id="PS50196"/>
    </source>
</evidence>
<accession>A0A9J7J0S0</accession>
<evidence type="ECO:0000256" key="1">
    <source>
        <dbReference type="ARBA" id="ARBA00022468"/>
    </source>
</evidence>
<keyword evidence="2" id="KW-0597">Phosphoprotein</keyword>
<organism evidence="11 12">
    <name type="scientific">Spodoptera litura</name>
    <name type="common">Asian cotton leafworm</name>
    <dbReference type="NCBI Taxonomy" id="69820"/>
    <lineage>
        <taxon>Eukaryota</taxon>
        <taxon>Metazoa</taxon>
        <taxon>Ecdysozoa</taxon>
        <taxon>Arthropoda</taxon>
        <taxon>Hexapoda</taxon>
        <taxon>Insecta</taxon>
        <taxon>Pterygota</taxon>
        <taxon>Neoptera</taxon>
        <taxon>Endopterygota</taxon>
        <taxon>Lepidoptera</taxon>
        <taxon>Glossata</taxon>
        <taxon>Ditrysia</taxon>
        <taxon>Noctuoidea</taxon>
        <taxon>Noctuidae</taxon>
        <taxon>Amphipyrinae</taxon>
        <taxon>Spodoptera</taxon>
    </lineage>
</organism>
<evidence type="ECO:0000313" key="12">
    <source>
        <dbReference type="RefSeq" id="XP_022831930.1"/>
    </source>
</evidence>
<dbReference type="PANTHER" id="PTHR23138">
    <property type="entry name" value="RAN BINDING PROTEIN"/>
    <property type="match status" value="1"/>
</dbReference>
<comment type="function">
    <text evidence="4">Plays a role in RAN-dependent nucleocytoplasmic transport. Alleviates the TNPO1-dependent inhibition of RAN GTPase activity and mediates the dissociation of RAN from proteins involved in transport into the nucleus. Induces a conformation change in the complex formed by XPO1 and RAN that triggers the release of the nuclear export signal of cargo proteins. Promotes the disassembly of the complex formed by RAN and importin beta. Promotes dissociation of RAN from a complex with KPNA2 and CSE1L. Required for normal mitotic spindle assembly and normal progress through mitosis via its effect on RAN. Does not increase the RAN GTPase activity by itself, but increases GTP hydrolysis mediated by RANGAP1. Inhibits RCC1-dependent exchange of RAN-bound GDP by GTP.</text>
</comment>
<dbReference type="SMART" id="SM00160">
    <property type="entry name" value="RanBD"/>
    <property type="match status" value="1"/>
</dbReference>
<dbReference type="GO" id="GO:0005643">
    <property type="term" value="C:nuclear pore"/>
    <property type="evidence" value="ECO:0007669"/>
    <property type="project" value="TreeGrafter"/>
</dbReference>
<dbReference type="GO" id="GO:0005096">
    <property type="term" value="F:GTPase activator activity"/>
    <property type="evidence" value="ECO:0007669"/>
    <property type="project" value="UniProtKB-KW"/>
</dbReference>
<evidence type="ECO:0000313" key="11">
    <source>
        <dbReference type="Proteomes" id="UP000301870"/>
    </source>
</evidence>
<dbReference type="Proteomes" id="UP000301870">
    <property type="component" value="Chromosome 30"/>
</dbReference>
<dbReference type="OrthoDB" id="2357150at2759"/>
<dbReference type="GO" id="GO:0006913">
    <property type="term" value="P:nucleocytoplasmic transport"/>
    <property type="evidence" value="ECO:0007669"/>
    <property type="project" value="InterPro"/>
</dbReference>
<feature type="domain" description="RanBD1" evidence="10">
    <location>
        <begin position="28"/>
        <end position="164"/>
    </location>
</feature>
<evidence type="ECO:0000256" key="9">
    <source>
        <dbReference type="SAM" id="MobiDB-lite"/>
    </source>
</evidence>
<dbReference type="FunFam" id="2.30.29.30:FF:000824">
    <property type="entry name" value="Ran-specific GTPase-activating protein"/>
    <property type="match status" value="1"/>
</dbReference>
<feature type="region of interest" description="Disordered" evidence="9">
    <location>
        <begin position="176"/>
        <end position="208"/>
    </location>
</feature>
<dbReference type="Pfam" id="PF00638">
    <property type="entry name" value="Ran_BP1"/>
    <property type="match status" value="1"/>
</dbReference>
<gene>
    <name evidence="12" type="primary">LOC111360272</name>
</gene>
<dbReference type="InterPro" id="IPR045255">
    <property type="entry name" value="RanBP1-like"/>
</dbReference>
<dbReference type="InterPro" id="IPR045256">
    <property type="entry name" value="RanBP1_RanBD"/>
</dbReference>
<dbReference type="AlphaFoldDB" id="A0A9J7J0S0"/>
<dbReference type="InterPro" id="IPR000156">
    <property type="entry name" value="Ran_bind_dom"/>
</dbReference>
<dbReference type="KEGG" id="sliu:111360272"/>
<evidence type="ECO:0000256" key="4">
    <source>
        <dbReference type="ARBA" id="ARBA00056716"/>
    </source>
</evidence>
<dbReference type="GeneID" id="111360272"/>
<feature type="compositionally biased region" description="Basic and acidic residues" evidence="9">
    <location>
        <begin position="183"/>
        <end position="205"/>
    </location>
</feature>
<reference evidence="12" key="1">
    <citation type="submission" date="2025-08" db="UniProtKB">
        <authorList>
            <consortium name="RefSeq"/>
        </authorList>
    </citation>
    <scope>IDENTIFICATION</scope>
    <source>
        <strain evidence="12">Ishihara</strain>
        <tissue evidence="12">Whole body</tissue>
    </source>
</reference>
<comment type="similarity">
    <text evidence="5">Belongs to the RANBP1 family.</text>
</comment>
<comment type="subunit">
    <text evidence="6">Interacts with RAN (via C-terminus of GTP-bound form) but not with GDP-bound RAN. Identified in a complex composed of RAN, RANGAP1 and RANBP1. Identified in a complex that contains TNPO1, RAN and RANBP1. Identified in a complex that contains CSE1L, KPNA2, RAN and RANBP1. Identified in a complex with nucleotide-free RAN and RCC1.</text>
</comment>
<dbReference type="InterPro" id="IPR011993">
    <property type="entry name" value="PH-like_dom_sf"/>
</dbReference>
<dbReference type="CDD" id="cd13179">
    <property type="entry name" value="RanBD_RanBP1"/>
    <property type="match status" value="1"/>
</dbReference>
<evidence type="ECO:0000256" key="2">
    <source>
        <dbReference type="ARBA" id="ARBA00022553"/>
    </source>
</evidence>
<keyword evidence="11" id="KW-1185">Reference proteome</keyword>
<evidence type="ECO:0000256" key="5">
    <source>
        <dbReference type="ARBA" id="ARBA00061276"/>
    </source>
</evidence>
<feature type="region of interest" description="Disordered" evidence="9">
    <location>
        <begin position="1"/>
        <end position="32"/>
    </location>
</feature>
<proteinExistence type="inferred from homology"/>
<evidence type="ECO:0000256" key="3">
    <source>
        <dbReference type="ARBA" id="ARBA00022990"/>
    </source>
</evidence>
<evidence type="ECO:0000256" key="7">
    <source>
        <dbReference type="ARBA" id="ARBA00067380"/>
    </source>
</evidence>
<sequence>MSSPTEESVRRNSESEGGEAETPEHDPHFDPIVSLPLVDVHTNEEEEEELVKIRARLYRYDTGDHEWKERGTGDIKLLRHKVNNTVRVVMRRDKTLKVCANHFITPDIRMNVHCGSDKAFNWSVFADFADETMKQELLAIKFGNAQNAELWKTKFAEAQEIVRTKCSIYTQDLSSDDESSITRSEDTDSPEPKPKTLEIDAKNDKEEVDSDGVVLKLKELKVESAE</sequence>
<name>A0A9J7J0S0_SPOLT</name>
<dbReference type="PANTHER" id="PTHR23138:SF94">
    <property type="entry name" value="RAN BINDING PROTEIN 1"/>
    <property type="match status" value="1"/>
</dbReference>
<evidence type="ECO:0000256" key="8">
    <source>
        <dbReference type="ARBA" id="ARBA00081162"/>
    </source>
</evidence>